<protein>
    <submittedName>
        <fullName evidence="3">Uncharacterized protein</fullName>
    </submittedName>
</protein>
<evidence type="ECO:0000256" key="1">
    <source>
        <dbReference type="SAM" id="MobiDB-lite"/>
    </source>
</evidence>
<sequence>MKFLSLFFIFGLLAVIATMGSMVAADPLPSPRGRPPTTTKRPKADNDGEGTGGDRR</sequence>
<evidence type="ECO:0000313" key="3">
    <source>
        <dbReference type="EnsemblMetazoa" id="SCAU015135-PA"/>
    </source>
</evidence>
<dbReference type="AlphaFoldDB" id="A0A1I8Q9I7"/>
<feature type="region of interest" description="Disordered" evidence="1">
    <location>
        <begin position="24"/>
        <end position="56"/>
    </location>
</feature>
<accession>A0A1I8Q9I7</accession>
<feature type="compositionally biased region" description="Basic and acidic residues" evidence="1">
    <location>
        <begin position="42"/>
        <end position="56"/>
    </location>
</feature>
<evidence type="ECO:0000256" key="2">
    <source>
        <dbReference type="SAM" id="SignalP"/>
    </source>
</evidence>
<dbReference type="EnsemblMetazoa" id="SCAU015135-RA">
    <property type="protein sequence ID" value="SCAU015135-PA"/>
    <property type="gene ID" value="SCAU015135"/>
</dbReference>
<dbReference type="Proteomes" id="UP000095300">
    <property type="component" value="Unassembled WGS sequence"/>
</dbReference>
<proteinExistence type="predicted"/>
<dbReference type="KEGG" id="scac:106084872"/>
<evidence type="ECO:0000313" key="4">
    <source>
        <dbReference type="Proteomes" id="UP000095300"/>
    </source>
</evidence>
<feature type="chain" id="PRO_5009327957" evidence="2">
    <location>
        <begin position="26"/>
        <end position="56"/>
    </location>
</feature>
<reference evidence="3" key="1">
    <citation type="submission" date="2020-05" db="UniProtKB">
        <authorList>
            <consortium name="EnsemblMetazoa"/>
        </authorList>
    </citation>
    <scope>IDENTIFICATION</scope>
    <source>
        <strain evidence="3">USDA</strain>
    </source>
</reference>
<dbReference type="VEuPathDB" id="VectorBase:SCAU015135"/>
<name>A0A1I8Q9I7_STOCA</name>
<feature type="signal peptide" evidence="2">
    <location>
        <begin position="1"/>
        <end position="25"/>
    </location>
</feature>
<organism evidence="3 4">
    <name type="scientific">Stomoxys calcitrans</name>
    <name type="common">Stable fly</name>
    <name type="synonym">Conops calcitrans</name>
    <dbReference type="NCBI Taxonomy" id="35570"/>
    <lineage>
        <taxon>Eukaryota</taxon>
        <taxon>Metazoa</taxon>
        <taxon>Ecdysozoa</taxon>
        <taxon>Arthropoda</taxon>
        <taxon>Hexapoda</taxon>
        <taxon>Insecta</taxon>
        <taxon>Pterygota</taxon>
        <taxon>Neoptera</taxon>
        <taxon>Endopterygota</taxon>
        <taxon>Diptera</taxon>
        <taxon>Brachycera</taxon>
        <taxon>Muscomorpha</taxon>
        <taxon>Muscoidea</taxon>
        <taxon>Muscidae</taxon>
        <taxon>Stomoxys</taxon>
    </lineage>
</organism>
<keyword evidence="2" id="KW-0732">Signal</keyword>
<gene>
    <name evidence="3" type="primary">106084872</name>
</gene>
<keyword evidence="4" id="KW-1185">Reference proteome</keyword>